<dbReference type="Pfam" id="PF00135">
    <property type="entry name" value="COesterase"/>
    <property type="match status" value="1"/>
</dbReference>
<keyword evidence="2" id="KW-0378">Hydrolase</keyword>
<feature type="domain" description="Carboxylesterase type B" evidence="1">
    <location>
        <begin position="7"/>
        <end position="69"/>
    </location>
</feature>
<gene>
    <name evidence="2" type="ORF">M427DRAFT_56941</name>
</gene>
<dbReference type="GO" id="GO:0016787">
    <property type="term" value="F:hydrolase activity"/>
    <property type="evidence" value="ECO:0007669"/>
    <property type="project" value="UniProtKB-KW"/>
</dbReference>
<organism evidence="2 3">
    <name type="scientific">Gonapodya prolifera (strain JEL478)</name>
    <name type="common">Monoblepharis prolifera</name>
    <dbReference type="NCBI Taxonomy" id="1344416"/>
    <lineage>
        <taxon>Eukaryota</taxon>
        <taxon>Fungi</taxon>
        <taxon>Fungi incertae sedis</taxon>
        <taxon>Chytridiomycota</taxon>
        <taxon>Chytridiomycota incertae sedis</taxon>
        <taxon>Monoblepharidomycetes</taxon>
        <taxon>Monoblepharidales</taxon>
        <taxon>Gonapodyaceae</taxon>
        <taxon>Gonapodya</taxon>
    </lineage>
</organism>
<accession>A0A139AES1</accession>
<sequence length="76" mass="8426">MASNSLPVVVTVQGTMRGSASSVCRKFLNVPFADPPQRWKPPTSPTPWEGVRDAIQYGNVCPQPKKIIRRCTTLRT</sequence>
<evidence type="ECO:0000313" key="2">
    <source>
        <dbReference type="EMBL" id="KXS15326.1"/>
    </source>
</evidence>
<evidence type="ECO:0000313" key="3">
    <source>
        <dbReference type="Proteomes" id="UP000070544"/>
    </source>
</evidence>
<dbReference type="Gene3D" id="3.40.50.1820">
    <property type="entry name" value="alpha/beta hydrolase"/>
    <property type="match status" value="1"/>
</dbReference>
<dbReference type="AlphaFoldDB" id="A0A139AES1"/>
<dbReference type="InterPro" id="IPR051093">
    <property type="entry name" value="Neuroligin/BSAL"/>
</dbReference>
<dbReference type="OrthoDB" id="408631at2759"/>
<keyword evidence="3" id="KW-1185">Reference proteome</keyword>
<dbReference type="PANTHER" id="PTHR43903">
    <property type="entry name" value="NEUROLIGIN"/>
    <property type="match status" value="1"/>
</dbReference>
<proteinExistence type="predicted"/>
<dbReference type="InterPro" id="IPR002018">
    <property type="entry name" value="CarbesteraseB"/>
</dbReference>
<name>A0A139AES1_GONPJ</name>
<dbReference type="SUPFAM" id="SSF53474">
    <property type="entry name" value="alpha/beta-Hydrolases"/>
    <property type="match status" value="1"/>
</dbReference>
<protein>
    <submittedName>
        <fullName evidence="2">Alpha/beta-hydrolase</fullName>
    </submittedName>
</protein>
<reference evidence="2 3" key="1">
    <citation type="journal article" date="2015" name="Genome Biol. Evol.">
        <title>Phylogenomic analyses indicate that early fungi evolved digesting cell walls of algal ancestors of land plants.</title>
        <authorList>
            <person name="Chang Y."/>
            <person name="Wang S."/>
            <person name="Sekimoto S."/>
            <person name="Aerts A.L."/>
            <person name="Choi C."/>
            <person name="Clum A."/>
            <person name="LaButti K.M."/>
            <person name="Lindquist E.A."/>
            <person name="Yee Ngan C."/>
            <person name="Ohm R.A."/>
            <person name="Salamov A.A."/>
            <person name="Grigoriev I.V."/>
            <person name="Spatafora J.W."/>
            <person name="Berbee M.L."/>
        </authorList>
    </citation>
    <scope>NUCLEOTIDE SEQUENCE [LARGE SCALE GENOMIC DNA]</scope>
    <source>
        <strain evidence="2 3">JEL478</strain>
    </source>
</reference>
<evidence type="ECO:0000259" key="1">
    <source>
        <dbReference type="Pfam" id="PF00135"/>
    </source>
</evidence>
<dbReference type="EMBL" id="KQ965763">
    <property type="protein sequence ID" value="KXS15326.1"/>
    <property type="molecule type" value="Genomic_DNA"/>
</dbReference>
<dbReference type="InterPro" id="IPR029058">
    <property type="entry name" value="AB_hydrolase_fold"/>
</dbReference>
<dbReference type="Proteomes" id="UP000070544">
    <property type="component" value="Unassembled WGS sequence"/>
</dbReference>